<evidence type="ECO:0000313" key="2">
    <source>
        <dbReference type="EMBL" id="VDK51413.1"/>
    </source>
</evidence>
<dbReference type="OrthoDB" id="5877175at2759"/>
<sequence>MFASMNSSFSSEVYSIDVGVETDSEMEWITPEMLIYEKNAQLNAQASTSSMQLSTNASQNYTDSQSNYSATPDRRQRRRLRSGQTPSWLNRSVTSDIGNRALDGIESNDKRDISSACHTEYDNAESEGNCSDSEMLDGRLEQLKKALRDCSRSSTSQRRKRRLWSRTDNGNDADIDSVCSSLGASSIFGNLRWSRSV</sequence>
<feature type="compositionally biased region" description="Polar residues" evidence="1">
    <location>
        <begin position="47"/>
        <end position="70"/>
    </location>
</feature>
<keyword evidence="3" id="KW-1185">Reference proteome</keyword>
<protein>
    <submittedName>
        <fullName evidence="2 4">Uncharacterized protein</fullName>
    </submittedName>
</protein>
<proteinExistence type="predicted"/>
<evidence type="ECO:0000313" key="3">
    <source>
        <dbReference type="Proteomes" id="UP000271098"/>
    </source>
</evidence>
<accession>A0A183DA56</accession>
<feature type="region of interest" description="Disordered" evidence="1">
    <location>
        <begin position="148"/>
        <end position="167"/>
    </location>
</feature>
<dbReference type="AlphaFoldDB" id="A0A183DA56"/>
<feature type="compositionally biased region" description="Polar residues" evidence="1">
    <location>
        <begin position="82"/>
        <end position="92"/>
    </location>
</feature>
<gene>
    <name evidence="2" type="ORF">GPUH_LOCUS5597</name>
</gene>
<reference evidence="2 3" key="2">
    <citation type="submission" date="2018-11" db="EMBL/GenBank/DDBJ databases">
        <authorList>
            <consortium name="Pathogen Informatics"/>
        </authorList>
    </citation>
    <scope>NUCLEOTIDE SEQUENCE [LARGE SCALE GENOMIC DNA]</scope>
</reference>
<evidence type="ECO:0000313" key="4">
    <source>
        <dbReference type="WBParaSite" id="GPUH_0000560501-mRNA-1"/>
    </source>
</evidence>
<name>A0A183DA56_9BILA</name>
<organism evidence="4">
    <name type="scientific">Gongylonema pulchrum</name>
    <dbReference type="NCBI Taxonomy" id="637853"/>
    <lineage>
        <taxon>Eukaryota</taxon>
        <taxon>Metazoa</taxon>
        <taxon>Ecdysozoa</taxon>
        <taxon>Nematoda</taxon>
        <taxon>Chromadorea</taxon>
        <taxon>Rhabditida</taxon>
        <taxon>Spirurina</taxon>
        <taxon>Spiruromorpha</taxon>
        <taxon>Spiruroidea</taxon>
        <taxon>Gongylonematidae</taxon>
        <taxon>Gongylonema</taxon>
    </lineage>
</organism>
<dbReference type="EMBL" id="UYRT01012071">
    <property type="protein sequence ID" value="VDK51413.1"/>
    <property type="molecule type" value="Genomic_DNA"/>
</dbReference>
<reference evidence="4" key="1">
    <citation type="submission" date="2016-06" db="UniProtKB">
        <authorList>
            <consortium name="WormBaseParasite"/>
        </authorList>
    </citation>
    <scope>IDENTIFICATION</scope>
</reference>
<evidence type="ECO:0000256" key="1">
    <source>
        <dbReference type="SAM" id="MobiDB-lite"/>
    </source>
</evidence>
<dbReference type="WBParaSite" id="GPUH_0000560501-mRNA-1">
    <property type="protein sequence ID" value="GPUH_0000560501-mRNA-1"/>
    <property type="gene ID" value="GPUH_0000560501"/>
</dbReference>
<feature type="region of interest" description="Disordered" evidence="1">
    <location>
        <begin position="47"/>
        <end position="92"/>
    </location>
</feature>
<dbReference type="Proteomes" id="UP000271098">
    <property type="component" value="Unassembled WGS sequence"/>
</dbReference>